<gene>
    <name evidence="4" type="ordered locus">Sterm_1585</name>
</gene>
<evidence type="ECO:0000256" key="1">
    <source>
        <dbReference type="ARBA" id="ARBA00022723"/>
    </source>
</evidence>
<name>D1AI60_SEBTE</name>
<dbReference type="eggNOG" id="ENOG5032QXZ">
    <property type="taxonomic scope" value="Bacteria"/>
</dbReference>
<evidence type="ECO:0000259" key="3">
    <source>
        <dbReference type="Pfam" id="PF08797"/>
    </source>
</evidence>
<dbReference type="AlphaFoldDB" id="D1AI60"/>
<feature type="domain" description="HIRAN" evidence="3">
    <location>
        <begin position="125"/>
        <end position="195"/>
    </location>
</feature>
<dbReference type="Proteomes" id="UP000000845">
    <property type="component" value="Chromosome"/>
</dbReference>
<sequence length="213" mass="25291">MMSNRFEGIKLEFEGLFYGGSYEIEIFSDGRFYYSFIENESIEIQRGCFQILQKEVMMFEELMEHFELLKKQGNYTVTEFRFGNSLLLLQRNGRKETIEVGKNMIFEYSKLLMDKYMKSTKRVFLLDTYLDGTKYIRNFNWKIKNMTTLDLFREFSGTYINMVAAYNDRKEKVGYVPKEHSEVLARLVDSGKKLYALAIPTDEAIALKIYMYD</sequence>
<organism evidence="4 5">
    <name type="scientific">Sebaldella termitidis (strain ATCC 33386 / NCTC 11300)</name>
    <dbReference type="NCBI Taxonomy" id="526218"/>
    <lineage>
        <taxon>Bacteria</taxon>
        <taxon>Fusobacteriati</taxon>
        <taxon>Fusobacteriota</taxon>
        <taxon>Fusobacteriia</taxon>
        <taxon>Fusobacteriales</taxon>
        <taxon>Leptotrichiaceae</taxon>
        <taxon>Sebaldella</taxon>
    </lineage>
</organism>
<dbReference type="HOGENOM" id="CLU_1293570_0_0_0"/>
<keyword evidence="1" id="KW-0479">Metal-binding</keyword>
<reference evidence="4 5" key="2">
    <citation type="journal article" date="2010" name="Stand. Genomic Sci.">
        <title>Complete genome sequence of Sebaldella termitidis type strain (NCTC 11300).</title>
        <authorList>
            <person name="Harmon-Smith M."/>
            <person name="Celia L."/>
            <person name="Chertkov O."/>
            <person name="Lapidus A."/>
            <person name="Copeland A."/>
            <person name="Glavina Del Rio T."/>
            <person name="Nolan M."/>
            <person name="Lucas S."/>
            <person name="Tice H."/>
            <person name="Cheng J.F."/>
            <person name="Han C."/>
            <person name="Detter J.C."/>
            <person name="Bruce D."/>
            <person name="Goodwin L."/>
            <person name="Pitluck S."/>
            <person name="Pati A."/>
            <person name="Liolios K."/>
            <person name="Ivanova N."/>
            <person name="Mavromatis K."/>
            <person name="Mikhailova N."/>
            <person name="Chen A."/>
            <person name="Palaniappan K."/>
            <person name="Land M."/>
            <person name="Hauser L."/>
            <person name="Chang Y.J."/>
            <person name="Jeffries C.D."/>
            <person name="Brettin T."/>
            <person name="Goker M."/>
            <person name="Beck B."/>
            <person name="Bristow J."/>
            <person name="Eisen J.A."/>
            <person name="Markowitz V."/>
            <person name="Hugenholtz P."/>
            <person name="Kyrpides N.C."/>
            <person name="Klenk H.P."/>
            <person name="Chen F."/>
        </authorList>
    </citation>
    <scope>NUCLEOTIDE SEQUENCE [LARGE SCALE GENOMIC DNA]</scope>
    <source>
        <strain evidence="5">ATCC 33386 / NCTC 11300</strain>
    </source>
</reference>
<dbReference type="KEGG" id="str:Sterm_1585"/>
<dbReference type="Gene3D" id="3.30.70.2330">
    <property type="match status" value="1"/>
</dbReference>
<dbReference type="GO" id="GO:0008270">
    <property type="term" value="F:zinc ion binding"/>
    <property type="evidence" value="ECO:0007669"/>
    <property type="project" value="InterPro"/>
</dbReference>
<protein>
    <recommendedName>
        <fullName evidence="3">HIRAN domain-containing protein</fullName>
    </recommendedName>
</protein>
<dbReference type="STRING" id="526218.Sterm_1585"/>
<evidence type="ECO:0000313" key="5">
    <source>
        <dbReference type="Proteomes" id="UP000000845"/>
    </source>
</evidence>
<accession>D1AI60</accession>
<evidence type="ECO:0000313" key="4">
    <source>
        <dbReference type="EMBL" id="ACZ08444.1"/>
    </source>
</evidence>
<evidence type="ECO:0000256" key="2">
    <source>
        <dbReference type="ARBA" id="ARBA00022801"/>
    </source>
</evidence>
<dbReference type="GO" id="GO:0016818">
    <property type="term" value="F:hydrolase activity, acting on acid anhydrides, in phosphorus-containing anhydrides"/>
    <property type="evidence" value="ECO:0007669"/>
    <property type="project" value="InterPro"/>
</dbReference>
<proteinExistence type="predicted"/>
<dbReference type="Pfam" id="PF08797">
    <property type="entry name" value="HIRAN"/>
    <property type="match status" value="1"/>
</dbReference>
<dbReference type="InterPro" id="IPR014905">
    <property type="entry name" value="HIRAN"/>
</dbReference>
<dbReference type="RefSeq" id="WP_012861040.1">
    <property type="nucleotide sequence ID" value="NC_013517.1"/>
</dbReference>
<keyword evidence="2" id="KW-0378">Hydrolase</keyword>
<dbReference type="EMBL" id="CP001739">
    <property type="protein sequence ID" value="ACZ08444.1"/>
    <property type="molecule type" value="Genomic_DNA"/>
</dbReference>
<keyword evidence="5" id="KW-1185">Reference proteome</keyword>
<reference evidence="5" key="1">
    <citation type="submission" date="2009-09" db="EMBL/GenBank/DDBJ databases">
        <title>The complete chromosome of Sebaldella termitidis ATCC 33386.</title>
        <authorList>
            <consortium name="US DOE Joint Genome Institute (JGI-PGF)"/>
            <person name="Lucas S."/>
            <person name="Copeland A."/>
            <person name="Lapidus A."/>
            <person name="Glavina del Rio T."/>
            <person name="Dalin E."/>
            <person name="Tice H."/>
            <person name="Bruce D."/>
            <person name="Goodwin L."/>
            <person name="Pitluck S."/>
            <person name="Kyrpides N."/>
            <person name="Mavromatis K."/>
            <person name="Ivanova N."/>
            <person name="Mikhailova N."/>
            <person name="Sims D."/>
            <person name="Meincke L."/>
            <person name="Brettin T."/>
            <person name="Detter J.C."/>
            <person name="Han C."/>
            <person name="Larimer F."/>
            <person name="Land M."/>
            <person name="Hauser L."/>
            <person name="Markowitz V."/>
            <person name="Cheng J.F."/>
            <person name="Hugenholtz P."/>
            <person name="Woyke T."/>
            <person name="Wu D."/>
            <person name="Eisen J.A."/>
        </authorList>
    </citation>
    <scope>NUCLEOTIDE SEQUENCE [LARGE SCALE GENOMIC DNA]</scope>
    <source>
        <strain evidence="5">ATCC 33386 / NCTC 11300</strain>
    </source>
</reference>
<dbReference type="GO" id="GO:0003676">
    <property type="term" value="F:nucleic acid binding"/>
    <property type="evidence" value="ECO:0007669"/>
    <property type="project" value="InterPro"/>
</dbReference>